<protein>
    <recommendedName>
        <fullName evidence="2">Chalcone isomerase domain-containing protein</fullName>
    </recommendedName>
</protein>
<dbReference type="InterPro" id="IPR036298">
    <property type="entry name" value="Chalcone_isomerase_sf"/>
</dbReference>
<name>D0L1Z4_HALNC</name>
<evidence type="ECO:0000256" key="1">
    <source>
        <dbReference type="SAM" id="SignalP"/>
    </source>
</evidence>
<dbReference type="eggNOG" id="ENOG5032YCC">
    <property type="taxonomic scope" value="Bacteria"/>
</dbReference>
<dbReference type="STRING" id="555778.Hneap_1895"/>
<dbReference type="HOGENOM" id="CLU_102167_0_1_6"/>
<keyword evidence="1" id="KW-0732">Signal</keyword>
<evidence type="ECO:0000259" key="2">
    <source>
        <dbReference type="Pfam" id="PF16036"/>
    </source>
</evidence>
<dbReference type="EMBL" id="CP001801">
    <property type="protein sequence ID" value="ACX96717.1"/>
    <property type="molecule type" value="Genomic_DNA"/>
</dbReference>
<feature type="signal peptide" evidence="1">
    <location>
        <begin position="1"/>
        <end position="32"/>
    </location>
</feature>
<dbReference type="OrthoDB" id="7277038at2"/>
<dbReference type="KEGG" id="hna:Hneap_1895"/>
<dbReference type="InterPro" id="IPR016087">
    <property type="entry name" value="Chalcone_isomerase"/>
</dbReference>
<reference evidence="3 4" key="1">
    <citation type="submission" date="2009-10" db="EMBL/GenBank/DDBJ databases">
        <title>Complete sequence of Halothiobacillus neapolitanus c2.</title>
        <authorList>
            <consortium name="US DOE Joint Genome Institute"/>
            <person name="Lucas S."/>
            <person name="Copeland A."/>
            <person name="Lapidus A."/>
            <person name="Glavina del Rio T."/>
            <person name="Tice H."/>
            <person name="Bruce D."/>
            <person name="Goodwin L."/>
            <person name="Pitluck S."/>
            <person name="Davenport K."/>
            <person name="Brettin T."/>
            <person name="Detter J.C."/>
            <person name="Han C."/>
            <person name="Tapia R."/>
            <person name="Larimer F."/>
            <person name="Land M."/>
            <person name="Hauser L."/>
            <person name="Kyrpides N."/>
            <person name="Mikhailova N."/>
            <person name="Kerfeld C."/>
            <person name="Cannon G."/>
            <person name="Heinhort S."/>
        </authorList>
    </citation>
    <scope>NUCLEOTIDE SEQUENCE [LARGE SCALE GENOMIC DNA]</scope>
    <source>
        <strain evidence="4">ATCC 23641 / c2</strain>
    </source>
</reference>
<feature type="domain" description="Chalcone isomerase" evidence="2">
    <location>
        <begin position="36"/>
        <end position="197"/>
    </location>
</feature>
<keyword evidence="4" id="KW-1185">Reference proteome</keyword>
<sequence>MSSHSIATLGRSRLLASTLLVLSLGASNPVLASNETMPKQMQLGQTDLTLLGKGTATYLWFDVYDAALYAPENIKPAQILSQETPRVLVLQYHHAVTVKDIEKASWQTLDKQLTPSELQSIKPQVDALQSSMKNVSPGDQYTLTWQPANAQKKPELTLKLNDKIVFKSDNARLAATYFGIWLGKPPLSQSLKRSLLGG</sequence>
<dbReference type="RefSeq" id="WP_012824750.1">
    <property type="nucleotide sequence ID" value="NC_013422.1"/>
</dbReference>
<gene>
    <name evidence="3" type="ordered locus">Hneap_1895</name>
</gene>
<evidence type="ECO:0000313" key="4">
    <source>
        <dbReference type="Proteomes" id="UP000009102"/>
    </source>
</evidence>
<dbReference type="InterPro" id="IPR016088">
    <property type="entry name" value="Chalcone_isomerase_3-sand"/>
</dbReference>
<dbReference type="Pfam" id="PF16036">
    <property type="entry name" value="Chalcone_3"/>
    <property type="match status" value="1"/>
</dbReference>
<organism evidence="3 4">
    <name type="scientific">Halothiobacillus neapolitanus (strain ATCC 23641 / DSM 15147 / CIP 104769 / NCIMB 8539 / c2)</name>
    <name type="common">Thiobacillus neapolitanus</name>
    <dbReference type="NCBI Taxonomy" id="555778"/>
    <lineage>
        <taxon>Bacteria</taxon>
        <taxon>Pseudomonadati</taxon>
        <taxon>Pseudomonadota</taxon>
        <taxon>Gammaproteobacteria</taxon>
        <taxon>Chromatiales</taxon>
        <taxon>Halothiobacillaceae</taxon>
        <taxon>Halothiobacillus</taxon>
    </lineage>
</organism>
<dbReference type="Gene3D" id="3.50.70.10">
    <property type="match status" value="1"/>
</dbReference>
<evidence type="ECO:0000313" key="3">
    <source>
        <dbReference type="EMBL" id="ACX96717.1"/>
    </source>
</evidence>
<proteinExistence type="predicted"/>
<accession>D0L1Z4</accession>
<dbReference type="Proteomes" id="UP000009102">
    <property type="component" value="Chromosome"/>
</dbReference>
<dbReference type="SUPFAM" id="SSF54626">
    <property type="entry name" value="Chalcone isomerase"/>
    <property type="match status" value="1"/>
</dbReference>
<feature type="chain" id="PRO_5003009713" description="Chalcone isomerase domain-containing protein" evidence="1">
    <location>
        <begin position="33"/>
        <end position="198"/>
    </location>
</feature>
<dbReference type="AlphaFoldDB" id="D0L1Z4"/>
<dbReference type="GO" id="GO:0016872">
    <property type="term" value="F:intramolecular lyase activity"/>
    <property type="evidence" value="ECO:0007669"/>
    <property type="project" value="InterPro"/>
</dbReference>